<feature type="domain" description="Lycopene cyclase" evidence="9">
    <location>
        <begin position="9"/>
        <end position="93"/>
    </location>
</feature>
<evidence type="ECO:0000259" key="9">
    <source>
        <dbReference type="Pfam" id="PF18916"/>
    </source>
</evidence>
<reference evidence="10 11" key="1">
    <citation type="journal article" date="2019" name="Int. J. Syst. Evol. Microbiol.">
        <title>The Global Catalogue of Microorganisms (GCM) 10K type strain sequencing project: providing services to taxonomists for standard genome sequencing and annotation.</title>
        <authorList>
            <consortium name="The Broad Institute Genomics Platform"/>
            <consortium name="The Broad Institute Genome Sequencing Center for Infectious Disease"/>
            <person name="Wu L."/>
            <person name="Ma J."/>
        </authorList>
    </citation>
    <scope>NUCLEOTIDE SEQUENCE [LARGE SCALE GENOMIC DNA]</scope>
    <source>
        <strain evidence="10 11">CGMCC 1.12563</strain>
    </source>
</reference>
<keyword evidence="4" id="KW-0125">Carotenoid biosynthesis</keyword>
<evidence type="ECO:0000256" key="4">
    <source>
        <dbReference type="ARBA" id="ARBA00022746"/>
    </source>
</evidence>
<keyword evidence="7" id="KW-0413">Isomerase</keyword>
<dbReference type="GO" id="GO:0045436">
    <property type="term" value="F:lycopene beta cyclase activity"/>
    <property type="evidence" value="ECO:0007669"/>
    <property type="project" value="UniProtKB-ARBA"/>
</dbReference>
<dbReference type="AlphaFoldDB" id="A0ABD6AVB4"/>
<dbReference type="Proteomes" id="UP001597187">
    <property type="component" value="Unassembled WGS sequence"/>
</dbReference>
<evidence type="ECO:0000256" key="2">
    <source>
        <dbReference type="ARBA" id="ARBA00004829"/>
    </source>
</evidence>
<keyword evidence="6 8" id="KW-0472">Membrane</keyword>
<accession>A0ABD6AVB4</accession>
<evidence type="ECO:0000256" key="6">
    <source>
        <dbReference type="ARBA" id="ARBA00023136"/>
    </source>
</evidence>
<protein>
    <submittedName>
        <fullName evidence="10">Lycopene cyclase domain-containing protein</fullName>
    </submittedName>
</protein>
<evidence type="ECO:0000256" key="7">
    <source>
        <dbReference type="ARBA" id="ARBA00023235"/>
    </source>
</evidence>
<comment type="pathway">
    <text evidence="2">Carotenoid biosynthesis.</text>
</comment>
<dbReference type="InterPro" id="IPR017825">
    <property type="entry name" value="Lycopene_cyclase_dom"/>
</dbReference>
<evidence type="ECO:0000313" key="11">
    <source>
        <dbReference type="Proteomes" id="UP001597187"/>
    </source>
</evidence>
<proteinExistence type="predicted"/>
<sequence length="113" mass="12824">MDITVFGPYTYLVTEVLWAAVAVAFVTYADAWRAAARTTLVLYPFAYVWDWYTLEVGVFEIPLRTGVELLGIPIEEHVFMLLVPTMVVGVHETLRKRDLTRRQSAADAESRVS</sequence>
<name>A0ABD6AVB4_9EURY</name>
<keyword evidence="5 8" id="KW-1133">Transmembrane helix</keyword>
<dbReference type="RefSeq" id="WP_250873672.1">
    <property type="nucleotide sequence ID" value="NZ_JALXFV010000005.1"/>
</dbReference>
<dbReference type="EMBL" id="JBHUDC010000005">
    <property type="protein sequence ID" value="MFD1513701.1"/>
    <property type="molecule type" value="Genomic_DNA"/>
</dbReference>
<comment type="subcellular location">
    <subcellularLocation>
        <location evidence="1">Membrane</location>
        <topology evidence="1">Multi-pass membrane protein</topology>
    </subcellularLocation>
</comment>
<dbReference type="GO" id="GO:0016117">
    <property type="term" value="P:carotenoid biosynthetic process"/>
    <property type="evidence" value="ECO:0007669"/>
    <property type="project" value="UniProtKB-KW"/>
</dbReference>
<dbReference type="Pfam" id="PF18916">
    <property type="entry name" value="Lycopene_cyc"/>
    <property type="match status" value="1"/>
</dbReference>
<dbReference type="NCBIfam" id="TIGR03462">
    <property type="entry name" value="CarR_dom_SF"/>
    <property type="match status" value="1"/>
</dbReference>
<evidence type="ECO:0000256" key="8">
    <source>
        <dbReference type="SAM" id="Phobius"/>
    </source>
</evidence>
<evidence type="ECO:0000256" key="1">
    <source>
        <dbReference type="ARBA" id="ARBA00004141"/>
    </source>
</evidence>
<evidence type="ECO:0000256" key="5">
    <source>
        <dbReference type="ARBA" id="ARBA00022989"/>
    </source>
</evidence>
<evidence type="ECO:0000256" key="3">
    <source>
        <dbReference type="ARBA" id="ARBA00022692"/>
    </source>
</evidence>
<dbReference type="GO" id="GO:0016020">
    <property type="term" value="C:membrane"/>
    <property type="evidence" value="ECO:0007669"/>
    <property type="project" value="UniProtKB-SubCell"/>
</dbReference>
<feature type="transmembrane region" description="Helical" evidence="8">
    <location>
        <begin position="6"/>
        <end position="28"/>
    </location>
</feature>
<gene>
    <name evidence="10" type="ORF">ACFSBT_10470</name>
</gene>
<comment type="caution">
    <text evidence="10">The sequence shown here is derived from an EMBL/GenBank/DDBJ whole genome shotgun (WGS) entry which is preliminary data.</text>
</comment>
<keyword evidence="3 8" id="KW-0812">Transmembrane</keyword>
<organism evidence="10 11">
    <name type="scientific">Halomarina rubra</name>
    <dbReference type="NCBI Taxonomy" id="2071873"/>
    <lineage>
        <taxon>Archaea</taxon>
        <taxon>Methanobacteriati</taxon>
        <taxon>Methanobacteriota</taxon>
        <taxon>Stenosarchaea group</taxon>
        <taxon>Halobacteria</taxon>
        <taxon>Halobacteriales</taxon>
        <taxon>Natronomonadaceae</taxon>
        <taxon>Halomarina</taxon>
    </lineage>
</organism>
<evidence type="ECO:0000313" key="10">
    <source>
        <dbReference type="EMBL" id="MFD1513701.1"/>
    </source>
</evidence>
<keyword evidence="11" id="KW-1185">Reference proteome</keyword>